<dbReference type="EC" id="2.7.11.1" evidence="3"/>
<comment type="similarity">
    <text evidence="2">Belongs to the protein kinase superfamily. Ser/Thr protein kinase family.</text>
</comment>
<feature type="binding site" evidence="20">
    <location>
        <position position="709"/>
    </location>
    <ligand>
        <name>ATP</name>
        <dbReference type="ChEBI" id="CHEBI:30616"/>
    </ligand>
</feature>
<keyword evidence="13 20" id="KW-0067">ATP-binding</keyword>
<evidence type="ECO:0000256" key="4">
    <source>
        <dbReference type="ARBA" id="ARBA00022475"/>
    </source>
</evidence>
<dbReference type="GO" id="GO:0006952">
    <property type="term" value="P:defense response"/>
    <property type="evidence" value="ECO:0007669"/>
    <property type="project" value="UniProtKB-ARBA"/>
</dbReference>
<dbReference type="FunFam" id="3.80.10.10:FF:000453">
    <property type="entry name" value="Leucine-rich receptor-like protein kinase family protein"/>
    <property type="match status" value="1"/>
</dbReference>
<evidence type="ECO:0000256" key="9">
    <source>
        <dbReference type="ARBA" id="ARBA00022729"/>
    </source>
</evidence>
<dbReference type="PROSITE" id="PS00107">
    <property type="entry name" value="PROTEIN_KINASE_ATP"/>
    <property type="match status" value="1"/>
</dbReference>
<keyword evidence="4" id="KW-1003">Cell membrane</keyword>
<dbReference type="Proteomes" id="UP000504603">
    <property type="component" value="Unplaced"/>
</dbReference>
<dbReference type="InterPro" id="IPR032675">
    <property type="entry name" value="LRR_dom_sf"/>
</dbReference>
<evidence type="ECO:0000313" key="24">
    <source>
        <dbReference type="RefSeq" id="XP_022158619.1"/>
    </source>
</evidence>
<dbReference type="SMART" id="SM00220">
    <property type="entry name" value="S_TKc"/>
    <property type="match status" value="1"/>
</dbReference>
<dbReference type="SMART" id="SM00369">
    <property type="entry name" value="LRR_TYP"/>
    <property type="match status" value="7"/>
</dbReference>
<comment type="catalytic activity">
    <reaction evidence="18">
        <text>L-threonyl-[protein] + ATP = O-phospho-L-threonyl-[protein] + ADP + H(+)</text>
        <dbReference type="Rhea" id="RHEA:46608"/>
        <dbReference type="Rhea" id="RHEA-COMP:11060"/>
        <dbReference type="Rhea" id="RHEA-COMP:11605"/>
        <dbReference type="ChEBI" id="CHEBI:15378"/>
        <dbReference type="ChEBI" id="CHEBI:30013"/>
        <dbReference type="ChEBI" id="CHEBI:30616"/>
        <dbReference type="ChEBI" id="CHEBI:61977"/>
        <dbReference type="ChEBI" id="CHEBI:456216"/>
        <dbReference type="EC" id="2.7.11.1"/>
    </reaction>
</comment>
<evidence type="ECO:0000256" key="7">
    <source>
        <dbReference type="ARBA" id="ARBA00022679"/>
    </source>
</evidence>
<evidence type="ECO:0000256" key="5">
    <source>
        <dbReference type="ARBA" id="ARBA00022527"/>
    </source>
</evidence>
<dbReference type="GO" id="GO:0009791">
    <property type="term" value="P:post-embryonic development"/>
    <property type="evidence" value="ECO:0007669"/>
    <property type="project" value="UniProtKB-ARBA"/>
</dbReference>
<keyword evidence="9 21" id="KW-0732">Signal</keyword>
<feature type="domain" description="Protein kinase" evidence="22">
    <location>
        <begin position="681"/>
        <end position="970"/>
    </location>
</feature>
<dbReference type="InterPro" id="IPR008271">
    <property type="entry name" value="Ser/Thr_kinase_AS"/>
</dbReference>
<dbReference type="SUPFAM" id="SSF52058">
    <property type="entry name" value="L domain-like"/>
    <property type="match status" value="2"/>
</dbReference>
<dbReference type="SUPFAM" id="SSF52047">
    <property type="entry name" value="RNI-like"/>
    <property type="match status" value="1"/>
</dbReference>
<keyword evidence="7" id="KW-0808">Transferase</keyword>
<evidence type="ECO:0000256" key="1">
    <source>
        <dbReference type="ARBA" id="ARBA00004251"/>
    </source>
</evidence>
<evidence type="ECO:0000256" key="18">
    <source>
        <dbReference type="ARBA" id="ARBA00047899"/>
    </source>
</evidence>
<evidence type="ECO:0000256" key="19">
    <source>
        <dbReference type="ARBA" id="ARBA00048679"/>
    </source>
</evidence>
<evidence type="ECO:0000256" key="21">
    <source>
        <dbReference type="SAM" id="SignalP"/>
    </source>
</evidence>
<dbReference type="InterPro" id="IPR011009">
    <property type="entry name" value="Kinase-like_dom_sf"/>
</dbReference>
<dbReference type="AlphaFoldDB" id="A0A6J1DZY0"/>
<dbReference type="GeneID" id="111025070"/>
<evidence type="ECO:0000256" key="14">
    <source>
        <dbReference type="ARBA" id="ARBA00022989"/>
    </source>
</evidence>
<sequence>MTEFPLPAGKLLRRRPPPPPSLTLFLLLLLLLCSLPLSHGDELQSLLALKSALHHNSTSSVFNSWVGESNAVCSSFHGIVCDSNGFVTEINLSAKNLSGILPFDSICSLKSLEKLSFGSNHLYGRVSDELRNCSRLRYLDLGQNFFAGEVPDLSSLGGLRYLSLNNSGFSGDFPWKSLHNLTDLEFLSLGDNSFEPTTSFPTEILELQKLYWLYLANCSIHGEIPPGIGTLSLLENLELSQNKLTGPIPSDIVNLKKLWQLQLHENSLTGKLPVGFRNLTGLKNFDASTNNLEGDLMELRFLTNLESLQLFENRFSGVIPDEFGDFKELVGLSLYQNNLTGSLPQRLGSWGAFIFIDVSENFLSGPIPPDMCKQGRMNDLLMLQNKFTGGIPESYTSCKSLNRLRVNNNSLSGVVPAGIWSLPNLTIIDLSMNQFEGPVASDIGKAKILAQLFLSNNRFSGNLPTELGEVSSLVSILLDLNQFAGPIPKTIGKLKNLSSLSLNDNKFSDNIPSSLGSCTSLSTINLAKNSFSGDIPESLGYLPILNSLNLSNNELSGEIPMSFSQLRLSSFDLSNNRLIGQVPESLAIQAFDESFMGNPGLCSESLGYLNSCSSTSSSSHHLGKLLSCIIAGILVLLVSFSCLLFVKWKRNDAKHLLKSQLWDMKPFRVVCFTEKEIIDSMHSDNLIGKGGSGNVYKVVLSNGKQLAVKHIWQSSSRDQTNCRTSTTMLTKRKTRSSEYDAEVGTLSSVRHVNVVKLYCSISSEDSNLLVYEYLPNGSLWDQLHTSRKIEMGWQIRYEVAIGAARGLEYLHHGCDRPVIHRDVKSSNILLDSEWKPRIADFGLAKILQDGRGGGDSSHVIAGTLGYIAPEYAYTCKINEKSDVYSFGVVLMELVTGKKPNEPEFGENKDIVQWAHSRMRDLNGNLKEMVDSSISEAQVEDAVKVLRIALRCTAKIPSTRPSMRMVVHMLEEAEPCNLMDIVVKKGCEK</sequence>
<evidence type="ECO:0000256" key="6">
    <source>
        <dbReference type="ARBA" id="ARBA00022614"/>
    </source>
</evidence>
<dbReference type="GO" id="GO:0033612">
    <property type="term" value="F:receptor serine/threonine kinase binding"/>
    <property type="evidence" value="ECO:0007669"/>
    <property type="project" value="TreeGrafter"/>
</dbReference>
<dbReference type="Pfam" id="PF00069">
    <property type="entry name" value="Pkinase"/>
    <property type="match status" value="1"/>
</dbReference>
<evidence type="ECO:0000256" key="8">
    <source>
        <dbReference type="ARBA" id="ARBA00022692"/>
    </source>
</evidence>
<keyword evidence="17" id="KW-0325">Glycoprotein</keyword>
<evidence type="ECO:0000313" key="23">
    <source>
        <dbReference type="Proteomes" id="UP000504603"/>
    </source>
</evidence>
<dbReference type="FunFam" id="3.80.10.10:FF:000234">
    <property type="entry name" value="Probable inactive receptor kinase RLK902"/>
    <property type="match status" value="1"/>
</dbReference>
<comment type="subcellular location">
    <subcellularLocation>
        <location evidence="1">Cell membrane</location>
        <topology evidence="1">Single-pass type I membrane protein</topology>
    </subcellularLocation>
</comment>
<keyword evidence="15" id="KW-0472">Membrane</keyword>
<dbReference type="FunFam" id="3.80.10.10:FF:000215">
    <property type="entry name" value="Receptor-like protein kinase HSL1"/>
    <property type="match status" value="1"/>
</dbReference>
<dbReference type="Pfam" id="PF00560">
    <property type="entry name" value="LRR_1"/>
    <property type="match status" value="7"/>
</dbReference>
<keyword evidence="12" id="KW-0418">Kinase</keyword>
<dbReference type="GO" id="GO:0004674">
    <property type="term" value="F:protein serine/threonine kinase activity"/>
    <property type="evidence" value="ECO:0007669"/>
    <property type="project" value="UniProtKB-KW"/>
</dbReference>
<evidence type="ECO:0000256" key="11">
    <source>
        <dbReference type="ARBA" id="ARBA00022741"/>
    </source>
</evidence>
<dbReference type="Gene3D" id="3.30.200.20">
    <property type="entry name" value="Phosphorylase Kinase, domain 1"/>
    <property type="match status" value="1"/>
</dbReference>
<evidence type="ECO:0000256" key="3">
    <source>
        <dbReference type="ARBA" id="ARBA00012513"/>
    </source>
</evidence>
<gene>
    <name evidence="24" type="primary">LOC111025070</name>
</gene>
<keyword evidence="6" id="KW-0433">Leucine-rich repeat</keyword>
<evidence type="ECO:0000256" key="16">
    <source>
        <dbReference type="ARBA" id="ARBA00023170"/>
    </source>
</evidence>
<dbReference type="GO" id="GO:0005886">
    <property type="term" value="C:plasma membrane"/>
    <property type="evidence" value="ECO:0007669"/>
    <property type="project" value="UniProtKB-SubCell"/>
</dbReference>
<keyword evidence="8" id="KW-0812">Transmembrane</keyword>
<dbReference type="InterPro" id="IPR000719">
    <property type="entry name" value="Prot_kinase_dom"/>
</dbReference>
<keyword evidence="11 20" id="KW-0547">Nucleotide-binding</keyword>
<dbReference type="Pfam" id="PF08263">
    <property type="entry name" value="LRRNT_2"/>
    <property type="match status" value="1"/>
</dbReference>
<dbReference type="PROSITE" id="PS00108">
    <property type="entry name" value="PROTEIN_KINASE_ST"/>
    <property type="match status" value="1"/>
</dbReference>
<keyword evidence="10" id="KW-0677">Repeat</keyword>
<keyword evidence="23" id="KW-1185">Reference proteome</keyword>
<dbReference type="InterPro" id="IPR017441">
    <property type="entry name" value="Protein_kinase_ATP_BS"/>
</dbReference>
<dbReference type="Gene3D" id="1.10.510.10">
    <property type="entry name" value="Transferase(Phosphotransferase) domain 1"/>
    <property type="match status" value="1"/>
</dbReference>
<dbReference type="FunFam" id="1.10.510.10:FF:000276">
    <property type="entry name" value="LRR receptor-like serine/threonine-protein kinase RCH1"/>
    <property type="match status" value="1"/>
</dbReference>
<name>A0A6J1DZY0_MOMCH</name>
<dbReference type="InterPro" id="IPR013210">
    <property type="entry name" value="LRR_N_plant-typ"/>
</dbReference>
<proteinExistence type="inferred from homology"/>
<feature type="chain" id="PRO_5026755116" description="non-specific serine/threonine protein kinase" evidence="21">
    <location>
        <begin position="41"/>
        <end position="988"/>
    </location>
</feature>
<evidence type="ECO:0000256" key="15">
    <source>
        <dbReference type="ARBA" id="ARBA00023136"/>
    </source>
</evidence>
<protein>
    <recommendedName>
        <fullName evidence="3">non-specific serine/threonine protein kinase</fullName>
        <ecNumber evidence="3">2.7.11.1</ecNumber>
    </recommendedName>
</protein>
<dbReference type="PROSITE" id="PS50011">
    <property type="entry name" value="PROTEIN_KINASE_DOM"/>
    <property type="match status" value="1"/>
</dbReference>
<dbReference type="Gene3D" id="3.80.10.10">
    <property type="entry name" value="Ribonuclease Inhibitor"/>
    <property type="match status" value="5"/>
</dbReference>
<keyword evidence="14" id="KW-1133">Transmembrane helix</keyword>
<dbReference type="PANTHER" id="PTHR48056:SF41">
    <property type="entry name" value="RECEPTOR-LIKE PROTEIN KINASE HAIKU2"/>
    <property type="match status" value="1"/>
</dbReference>
<dbReference type="InterPro" id="IPR003591">
    <property type="entry name" value="Leu-rich_rpt_typical-subtyp"/>
</dbReference>
<evidence type="ECO:0000256" key="13">
    <source>
        <dbReference type="ARBA" id="ARBA00022840"/>
    </source>
</evidence>
<dbReference type="GO" id="GO:0005524">
    <property type="term" value="F:ATP binding"/>
    <property type="evidence" value="ECO:0007669"/>
    <property type="project" value="UniProtKB-UniRule"/>
</dbReference>
<dbReference type="KEGG" id="mcha:111025070"/>
<dbReference type="InterPro" id="IPR050647">
    <property type="entry name" value="Plant_LRR-RLKs"/>
</dbReference>
<accession>A0A6J1DZY0</accession>
<dbReference type="InterPro" id="IPR001611">
    <property type="entry name" value="Leu-rich_rpt"/>
</dbReference>
<evidence type="ECO:0000256" key="20">
    <source>
        <dbReference type="PROSITE-ProRule" id="PRU10141"/>
    </source>
</evidence>
<dbReference type="PANTHER" id="PTHR48056">
    <property type="entry name" value="LRR RECEPTOR-LIKE SERINE/THREONINE-PROTEIN KINASE-RELATED"/>
    <property type="match status" value="1"/>
</dbReference>
<evidence type="ECO:0000256" key="2">
    <source>
        <dbReference type="ARBA" id="ARBA00008684"/>
    </source>
</evidence>
<evidence type="ECO:0000256" key="17">
    <source>
        <dbReference type="ARBA" id="ARBA00023180"/>
    </source>
</evidence>
<organism evidence="23 24">
    <name type="scientific">Momordica charantia</name>
    <name type="common">Bitter gourd</name>
    <name type="synonym">Balsam pear</name>
    <dbReference type="NCBI Taxonomy" id="3673"/>
    <lineage>
        <taxon>Eukaryota</taxon>
        <taxon>Viridiplantae</taxon>
        <taxon>Streptophyta</taxon>
        <taxon>Embryophyta</taxon>
        <taxon>Tracheophyta</taxon>
        <taxon>Spermatophyta</taxon>
        <taxon>Magnoliopsida</taxon>
        <taxon>eudicotyledons</taxon>
        <taxon>Gunneridae</taxon>
        <taxon>Pentapetalae</taxon>
        <taxon>rosids</taxon>
        <taxon>fabids</taxon>
        <taxon>Cucurbitales</taxon>
        <taxon>Cucurbitaceae</taxon>
        <taxon>Momordiceae</taxon>
        <taxon>Momordica</taxon>
    </lineage>
</organism>
<reference evidence="24" key="1">
    <citation type="submission" date="2025-08" db="UniProtKB">
        <authorList>
            <consortium name="RefSeq"/>
        </authorList>
    </citation>
    <scope>IDENTIFICATION</scope>
    <source>
        <strain evidence="24">OHB3-1</strain>
    </source>
</reference>
<dbReference type="OrthoDB" id="2015831at2759"/>
<keyword evidence="16" id="KW-0675">Receptor</keyword>
<comment type="catalytic activity">
    <reaction evidence="19">
        <text>L-seryl-[protein] + ATP = O-phospho-L-seryl-[protein] + ADP + H(+)</text>
        <dbReference type="Rhea" id="RHEA:17989"/>
        <dbReference type="Rhea" id="RHEA-COMP:9863"/>
        <dbReference type="Rhea" id="RHEA-COMP:11604"/>
        <dbReference type="ChEBI" id="CHEBI:15378"/>
        <dbReference type="ChEBI" id="CHEBI:29999"/>
        <dbReference type="ChEBI" id="CHEBI:30616"/>
        <dbReference type="ChEBI" id="CHEBI:83421"/>
        <dbReference type="ChEBI" id="CHEBI:456216"/>
        <dbReference type="EC" id="2.7.11.1"/>
    </reaction>
</comment>
<dbReference type="FunFam" id="3.30.200.20:FF:000540">
    <property type="entry name" value="Receptor-like protein kinase HAIKU2"/>
    <property type="match status" value="1"/>
</dbReference>
<dbReference type="SUPFAM" id="SSF56112">
    <property type="entry name" value="Protein kinase-like (PK-like)"/>
    <property type="match status" value="1"/>
</dbReference>
<evidence type="ECO:0000256" key="12">
    <source>
        <dbReference type="ARBA" id="ARBA00022777"/>
    </source>
</evidence>
<dbReference type="GO" id="GO:0001653">
    <property type="term" value="F:peptide receptor activity"/>
    <property type="evidence" value="ECO:0007669"/>
    <property type="project" value="UniProtKB-ARBA"/>
</dbReference>
<keyword evidence="5" id="KW-0723">Serine/threonine-protein kinase</keyword>
<dbReference type="RefSeq" id="XP_022158619.1">
    <property type="nucleotide sequence ID" value="XM_022302927.1"/>
</dbReference>
<feature type="signal peptide" evidence="21">
    <location>
        <begin position="1"/>
        <end position="40"/>
    </location>
</feature>
<dbReference type="GO" id="GO:0051707">
    <property type="term" value="P:response to other organism"/>
    <property type="evidence" value="ECO:0007669"/>
    <property type="project" value="UniProtKB-ARBA"/>
</dbReference>
<evidence type="ECO:0000256" key="10">
    <source>
        <dbReference type="ARBA" id="ARBA00022737"/>
    </source>
</evidence>
<evidence type="ECO:0000259" key="22">
    <source>
        <dbReference type="PROSITE" id="PS50011"/>
    </source>
</evidence>